<organism evidence="2 3">
    <name type="scientific">Bradyrhizobium shewense</name>
    <dbReference type="NCBI Taxonomy" id="1761772"/>
    <lineage>
        <taxon>Bacteria</taxon>
        <taxon>Pseudomonadati</taxon>
        <taxon>Pseudomonadota</taxon>
        <taxon>Alphaproteobacteria</taxon>
        <taxon>Hyphomicrobiales</taxon>
        <taxon>Nitrobacteraceae</taxon>
        <taxon>Bradyrhizobium</taxon>
    </lineage>
</organism>
<reference evidence="3" key="1">
    <citation type="submission" date="2016-08" db="EMBL/GenBank/DDBJ databases">
        <authorList>
            <person name="Varghese N."/>
            <person name="Submissions Spin"/>
        </authorList>
    </citation>
    <scope>NUCLEOTIDE SEQUENCE [LARGE SCALE GENOMIC DNA]</scope>
    <source>
        <strain evidence="3">ERR11</strain>
    </source>
</reference>
<dbReference type="Proteomes" id="UP000199184">
    <property type="component" value="Unassembled WGS sequence"/>
</dbReference>
<evidence type="ECO:0000256" key="1">
    <source>
        <dbReference type="SAM" id="MobiDB-lite"/>
    </source>
</evidence>
<sequence>MKSGQKTGPCWRRSSLPASSTASTRLPTSLKHSRRSSTAIPIAGSKTSCRGDSAKRQASLNRAPAERVRLFSHLAGFKGVLQCPANGSIVIDQNCCPGSTSFDSLSPTKSPLASILSARGQRLPSFRSAAHKIKSVFRRREVRNSCSNSDNGTKPVGLKTLVAVPVSYSCAIWHLVHADGAGTDVAIRVSN</sequence>
<dbReference type="AlphaFoldDB" id="A0A1C3XT40"/>
<evidence type="ECO:0000313" key="3">
    <source>
        <dbReference type="Proteomes" id="UP000199184"/>
    </source>
</evidence>
<feature type="compositionally biased region" description="Polar residues" evidence="1">
    <location>
        <begin position="45"/>
        <end position="60"/>
    </location>
</feature>
<evidence type="ECO:0000313" key="2">
    <source>
        <dbReference type="EMBL" id="SCB55441.1"/>
    </source>
</evidence>
<proteinExistence type="predicted"/>
<accession>A0A1C3XT40</accession>
<feature type="region of interest" description="Disordered" evidence="1">
    <location>
        <begin position="1"/>
        <end position="60"/>
    </location>
</feature>
<dbReference type="EMBL" id="FMAI01000041">
    <property type="protein sequence ID" value="SCB55441.1"/>
    <property type="molecule type" value="Genomic_DNA"/>
</dbReference>
<gene>
    <name evidence="2" type="ORF">GA0061098_104123</name>
</gene>
<keyword evidence="3" id="KW-1185">Reference proteome</keyword>
<feature type="compositionally biased region" description="Polar residues" evidence="1">
    <location>
        <begin position="16"/>
        <end position="27"/>
    </location>
</feature>
<name>A0A1C3XT40_9BRAD</name>
<protein>
    <submittedName>
        <fullName evidence="2">Uncharacterized protein</fullName>
    </submittedName>
</protein>